<feature type="domain" description="Metallo-beta-lactamase" evidence="5">
    <location>
        <begin position="12"/>
        <end position="190"/>
    </location>
</feature>
<protein>
    <recommendedName>
        <fullName evidence="5">Metallo-beta-lactamase domain-containing protein</fullName>
    </recommendedName>
</protein>
<keyword evidence="2" id="KW-0479">Metal-binding</keyword>
<reference evidence="6" key="1">
    <citation type="journal article" date="2015" name="Nature">
        <title>Complex archaea that bridge the gap between prokaryotes and eukaryotes.</title>
        <authorList>
            <person name="Spang A."/>
            <person name="Saw J.H."/>
            <person name="Jorgensen S.L."/>
            <person name="Zaremba-Niedzwiedzka K."/>
            <person name="Martijn J."/>
            <person name="Lind A.E."/>
            <person name="van Eijk R."/>
            <person name="Schleper C."/>
            <person name="Guy L."/>
            <person name="Ettema T.J."/>
        </authorList>
    </citation>
    <scope>NUCLEOTIDE SEQUENCE</scope>
</reference>
<keyword evidence="3" id="KW-0378">Hydrolase</keyword>
<comment type="caution">
    <text evidence="6">The sequence shown here is derived from an EMBL/GenBank/DDBJ whole genome shotgun (WGS) entry which is preliminary data.</text>
</comment>
<name>A0A0F9SQY5_9ZZZZ</name>
<evidence type="ECO:0000259" key="5">
    <source>
        <dbReference type="SMART" id="SM00849"/>
    </source>
</evidence>
<dbReference type="InterPro" id="IPR036866">
    <property type="entry name" value="RibonucZ/Hydroxyglut_hydro"/>
</dbReference>
<dbReference type="SMART" id="SM00849">
    <property type="entry name" value="Lactamase_B"/>
    <property type="match status" value="1"/>
</dbReference>
<evidence type="ECO:0000313" key="6">
    <source>
        <dbReference type="EMBL" id="KKN31588.1"/>
    </source>
</evidence>
<evidence type="ECO:0000256" key="4">
    <source>
        <dbReference type="ARBA" id="ARBA00022833"/>
    </source>
</evidence>
<organism evidence="6">
    <name type="scientific">marine sediment metagenome</name>
    <dbReference type="NCBI Taxonomy" id="412755"/>
    <lineage>
        <taxon>unclassified sequences</taxon>
        <taxon>metagenomes</taxon>
        <taxon>ecological metagenomes</taxon>
    </lineage>
</organism>
<dbReference type="Pfam" id="PF00753">
    <property type="entry name" value="Lactamase_B"/>
    <property type="match status" value="1"/>
</dbReference>
<keyword evidence="4" id="KW-0862">Zinc</keyword>
<dbReference type="PANTHER" id="PTHR46233:SF3">
    <property type="entry name" value="HYDROXYACYLGLUTATHIONE HYDROLASE GLOC"/>
    <property type="match status" value="1"/>
</dbReference>
<dbReference type="GO" id="GO:0016787">
    <property type="term" value="F:hydrolase activity"/>
    <property type="evidence" value="ECO:0007669"/>
    <property type="project" value="UniProtKB-KW"/>
</dbReference>
<proteinExistence type="predicted"/>
<dbReference type="SUPFAM" id="SSF56281">
    <property type="entry name" value="Metallo-hydrolase/oxidoreductase"/>
    <property type="match status" value="1"/>
</dbReference>
<accession>A0A0F9SQY5</accession>
<gene>
    <name evidence="6" type="ORF">LCGC14_0822470</name>
</gene>
<dbReference type="AlphaFoldDB" id="A0A0F9SQY5"/>
<dbReference type="EMBL" id="LAZR01002317">
    <property type="protein sequence ID" value="KKN31588.1"/>
    <property type="molecule type" value="Genomic_DNA"/>
</dbReference>
<evidence type="ECO:0000256" key="1">
    <source>
        <dbReference type="ARBA" id="ARBA00001947"/>
    </source>
</evidence>
<evidence type="ECO:0000256" key="2">
    <source>
        <dbReference type="ARBA" id="ARBA00022723"/>
    </source>
</evidence>
<dbReference type="InterPro" id="IPR001279">
    <property type="entry name" value="Metallo-B-lactamas"/>
</dbReference>
<dbReference type="Gene3D" id="3.60.15.10">
    <property type="entry name" value="Ribonuclease Z/Hydroxyacylglutathione hydrolase-like"/>
    <property type="match status" value="1"/>
</dbReference>
<evidence type="ECO:0000256" key="3">
    <source>
        <dbReference type="ARBA" id="ARBA00022801"/>
    </source>
</evidence>
<comment type="cofactor">
    <cofactor evidence="1">
        <name>Zn(2+)</name>
        <dbReference type="ChEBI" id="CHEBI:29105"/>
    </cofactor>
</comment>
<dbReference type="CDD" id="cd06262">
    <property type="entry name" value="metallo-hydrolase-like_MBL-fold"/>
    <property type="match status" value="1"/>
</dbReference>
<dbReference type="PANTHER" id="PTHR46233">
    <property type="entry name" value="HYDROXYACYLGLUTATHIONE HYDROLASE GLOC"/>
    <property type="match status" value="1"/>
</dbReference>
<dbReference type="GO" id="GO:0046872">
    <property type="term" value="F:metal ion binding"/>
    <property type="evidence" value="ECO:0007669"/>
    <property type="project" value="UniProtKB-KW"/>
</dbReference>
<sequence length="213" mass="23604">MILEKLVVGSFNVNTYIFGSSDTKEVVIFDPGAEAEKIINTIDKLEVKPIAVLVTHGHGDHTGNVGVISSRFDIPIMFHKARYSSGKYSTGKAKRGLKEGDTINVGEYTLHVLETPGHAPDSLCYYSKDPKEFNGHEIDGIIFTGDLIFCRGIGRSDFGGGNSNQLFSSIKNKIMYNPEITDNFLIFSGHSYYGDVTSVGEERNQNPYREHFL</sequence>
<dbReference type="InterPro" id="IPR051453">
    <property type="entry name" value="MBL_Glyoxalase_II"/>
</dbReference>